<dbReference type="SUPFAM" id="SSF56672">
    <property type="entry name" value="DNA/RNA polymerases"/>
    <property type="match status" value="1"/>
</dbReference>
<dbReference type="PaxDb" id="4097-A0A1S4C5D9"/>
<evidence type="ECO:0000259" key="1">
    <source>
        <dbReference type="Pfam" id="PF07727"/>
    </source>
</evidence>
<evidence type="ECO:0000313" key="2">
    <source>
        <dbReference type="RefSeq" id="XP_016496400.1"/>
    </source>
</evidence>
<proteinExistence type="predicted"/>
<dbReference type="PANTHER" id="PTHR11439:SF446">
    <property type="entry name" value="REVERSE TRANSCRIPTASE TY1_COPIA-TYPE DOMAIN-CONTAINING PROTEIN"/>
    <property type="match status" value="1"/>
</dbReference>
<dbReference type="KEGG" id="nta:107815346"/>
<protein>
    <submittedName>
        <fullName evidence="2">Uncharacterized mitochondrial protein AtMg00810-like</fullName>
    </submittedName>
</protein>
<dbReference type="InterPro" id="IPR013103">
    <property type="entry name" value="RVT_2"/>
</dbReference>
<reference evidence="2" key="1">
    <citation type="submission" date="2025-08" db="UniProtKB">
        <authorList>
            <consortium name="RefSeq"/>
        </authorList>
    </citation>
    <scope>IDENTIFICATION</scope>
</reference>
<feature type="domain" description="Reverse transcriptase Ty1/copia-type" evidence="1">
    <location>
        <begin position="49"/>
        <end position="143"/>
    </location>
</feature>
<dbReference type="PANTHER" id="PTHR11439">
    <property type="entry name" value="GAG-POL-RELATED RETROTRANSPOSON"/>
    <property type="match status" value="1"/>
</dbReference>
<dbReference type="OrthoDB" id="4356562at2759"/>
<dbReference type="InterPro" id="IPR043502">
    <property type="entry name" value="DNA/RNA_pol_sf"/>
</dbReference>
<accession>A0A1S4C5D9</accession>
<name>A0A1S4C5D9_TOBAC</name>
<dbReference type="Pfam" id="PF07727">
    <property type="entry name" value="RVT_2"/>
    <property type="match status" value="1"/>
</dbReference>
<sequence>MKQEIQALLDNNTWFLVDLPAGKRAIRCKWVVKYNARGGGGGRESHYDYSLFTKKVNGHIRIILMYVDDILIIGSSASLIQEDTKALLQHHFKIKDLGEMKYFRGLEIARSKAEIYVCQRKFALDLISDLGLAGSKHASTPLEVNQRLTSMAYDKGLAVDTTEIDEAIEDATSYQKLVGKLLYLTMTRPDIAYAIQNLS</sequence>
<dbReference type="RefSeq" id="XP_016496400.1">
    <property type="nucleotide sequence ID" value="XM_016640914.1"/>
</dbReference>
<organism evidence="2">
    <name type="scientific">Nicotiana tabacum</name>
    <name type="common">Common tobacco</name>
    <dbReference type="NCBI Taxonomy" id="4097"/>
    <lineage>
        <taxon>Eukaryota</taxon>
        <taxon>Viridiplantae</taxon>
        <taxon>Streptophyta</taxon>
        <taxon>Embryophyta</taxon>
        <taxon>Tracheophyta</taxon>
        <taxon>Spermatophyta</taxon>
        <taxon>Magnoliopsida</taxon>
        <taxon>eudicotyledons</taxon>
        <taxon>Gunneridae</taxon>
        <taxon>Pentapetalae</taxon>
        <taxon>asterids</taxon>
        <taxon>lamiids</taxon>
        <taxon>Solanales</taxon>
        <taxon>Solanaceae</taxon>
        <taxon>Nicotianoideae</taxon>
        <taxon>Nicotianeae</taxon>
        <taxon>Nicotiana</taxon>
    </lineage>
</organism>
<gene>
    <name evidence="2" type="primary">LOC107815346</name>
</gene>
<dbReference type="AlphaFoldDB" id="A0A1S4C5D9"/>
<dbReference type="STRING" id="4097.A0A1S4C5D9"/>